<dbReference type="GO" id="GO:1990228">
    <property type="term" value="C:sulfurtransferase complex"/>
    <property type="evidence" value="ECO:0007669"/>
    <property type="project" value="TreeGrafter"/>
</dbReference>
<dbReference type="Gene3D" id="3.40.1260.10">
    <property type="entry name" value="DsrEFH-like"/>
    <property type="match status" value="1"/>
</dbReference>
<evidence type="ECO:0000313" key="1">
    <source>
        <dbReference type="EMBL" id="AQZ96829.1"/>
    </source>
</evidence>
<dbReference type="Proteomes" id="UP000243488">
    <property type="component" value="Chromosome"/>
</dbReference>
<dbReference type="InterPro" id="IPR027396">
    <property type="entry name" value="DsrEFH-like"/>
</dbReference>
<dbReference type="Pfam" id="PF04077">
    <property type="entry name" value="DsrH"/>
    <property type="match status" value="1"/>
</dbReference>
<dbReference type="EMBL" id="CP020100">
    <property type="protein sequence ID" value="AQZ96829.1"/>
    <property type="molecule type" value="Genomic_DNA"/>
</dbReference>
<dbReference type="PANTHER" id="PTHR37526:SF1">
    <property type="entry name" value="PROTEIN TUSB"/>
    <property type="match status" value="1"/>
</dbReference>
<name>A0A1V0BA72_9GAMM</name>
<evidence type="ECO:0008006" key="3">
    <source>
        <dbReference type="Google" id="ProtNLM"/>
    </source>
</evidence>
<dbReference type="InterPro" id="IPR007215">
    <property type="entry name" value="Sulphur_relay_TusB/DsrH"/>
</dbReference>
<organism evidence="1 2">
    <name type="scientific">Halopseudomonas phragmitis</name>
    <dbReference type="NCBI Taxonomy" id="1931241"/>
    <lineage>
        <taxon>Bacteria</taxon>
        <taxon>Pseudomonadati</taxon>
        <taxon>Pseudomonadota</taxon>
        <taxon>Gammaproteobacteria</taxon>
        <taxon>Pseudomonadales</taxon>
        <taxon>Pseudomonadaceae</taxon>
        <taxon>Halopseudomonas</taxon>
    </lineage>
</organism>
<sequence>MLHIVRHSPHNEPRLSSCLQVLVEDQGLLLIEDAVYALLPGSEARQQLSQLAPGIQLFALEPDLLARGLALDDLPAGVSSIDYQRMVDLCVSYDKVVSW</sequence>
<proteinExistence type="predicted"/>
<dbReference type="RefSeq" id="WP_080051737.1">
    <property type="nucleotide sequence ID" value="NZ_CP020100.1"/>
</dbReference>
<evidence type="ECO:0000313" key="2">
    <source>
        <dbReference type="Proteomes" id="UP000243488"/>
    </source>
</evidence>
<dbReference type="PANTHER" id="PTHR37526">
    <property type="entry name" value="PROTEIN TUSB"/>
    <property type="match status" value="1"/>
</dbReference>
<reference evidence="1 2" key="1">
    <citation type="submission" date="2017-03" db="EMBL/GenBank/DDBJ databases">
        <title>Complete genome sequence of the novel DNRA strain Pseudomonas sp. S-6-2 isolated from Chinese polluted river sediment. Journal of Biotechnology.</title>
        <authorList>
            <person name="Li J."/>
            <person name="Xiang F."/>
            <person name="Wang L."/>
            <person name="Xi L."/>
            <person name="Liu J."/>
        </authorList>
    </citation>
    <scope>NUCLEOTIDE SEQUENCE [LARGE SCALE GENOMIC DNA]</scope>
    <source>
        <strain evidence="1 2">S-6-2</strain>
    </source>
</reference>
<protein>
    <recommendedName>
        <fullName evidence="3">Sulfurtransferase complex subunit TusB</fullName>
    </recommendedName>
</protein>
<dbReference type="KEGG" id="ppha:BVH74_13560"/>
<dbReference type="SUPFAM" id="SSF75169">
    <property type="entry name" value="DsrEFH-like"/>
    <property type="match status" value="1"/>
</dbReference>
<gene>
    <name evidence="1" type="ORF">BVH74_13560</name>
</gene>
<dbReference type="GO" id="GO:0002143">
    <property type="term" value="P:tRNA wobble position uridine thiolation"/>
    <property type="evidence" value="ECO:0007669"/>
    <property type="project" value="InterPro"/>
</dbReference>
<dbReference type="STRING" id="1931241.BVH74_13560"/>
<dbReference type="AlphaFoldDB" id="A0A1V0BA72"/>
<keyword evidence="2" id="KW-1185">Reference proteome</keyword>
<dbReference type="NCBIfam" id="TIGR03011">
    <property type="entry name" value="sulf_tusB_dsrH"/>
    <property type="match status" value="1"/>
</dbReference>
<accession>A0A1V0BA72</accession>